<dbReference type="GO" id="GO:0003824">
    <property type="term" value="F:catalytic activity"/>
    <property type="evidence" value="ECO:0007669"/>
    <property type="project" value="InterPro"/>
</dbReference>
<dbReference type="Gene3D" id="3.40.50.1980">
    <property type="entry name" value="Nitrogenase molybdenum iron protein domain"/>
    <property type="match status" value="1"/>
</dbReference>
<dbReference type="SUPFAM" id="SSF102114">
    <property type="entry name" value="Radical SAM enzymes"/>
    <property type="match status" value="1"/>
</dbReference>
<dbReference type="PANTHER" id="PTHR30352:SF5">
    <property type="entry name" value="PYRUVATE FORMATE-LYASE 1-ACTIVATING ENZYME"/>
    <property type="match status" value="1"/>
</dbReference>
<evidence type="ECO:0000313" key="8">
    <source>
        <dbReference type="EMBL" id="MBG0778993.1"/>
    </source>
</evidence>
<accession>A0A931CYW5</accession>
<dbReference type="PANTHER" id="PTHR30352">
    <property type="entry name" value="PYRUVATE FORMATE-LYASE-ACTIVATING ENZYME"/>
    <property type="match status" value="1"/>
</dbReference>
<dbReference type="Pfam" id="PF04055">
    <property type="entry name" value="Radical_SAM"/>
    <property type="match status" value="1"/>
</dbReference>
<dbReference type="GO" id="GO:0046872">
    <property type="term" value="F:metal ion binding"/>
    <property type="evidence" value="ECO:0007669"/>
    <property type="project" value="UniProtKB-KW"/>
</dbReference>
<keyword evidence="5" id="KW-0408">Iron</keyword>
<feature type="domain" description="Radical SAM core" evidence="7">
    <location>
        <begin position="53"/>
        <end position="271"/>
    </location>
</feature>
<proteinExistence type="predicted"/>
<organism evidence="8 9">
    <name type="scientific">Desulfotignum balticum</name>
    <dbReference type="NCBI Taxonomy" id="115781"/>
    <lineage>
        <taxon>Bacteria</taxon>
        <taxon>Pseudomonadati</taxon>
        <taxon>Thermodesulfobacteriota</taxon>
        <taxon>Desulfobacteria</taxon>
        <taxon>Desulfobacterales</taxon>
        <taxon>Desulfobacteraceae</taxon>
        <taxon>Desulfotignum</taxon>
    </lineage>
</organism>
<dbReference type="InterPro" id="IPR027596">
    <property type="entry name" value="AmmeMemoSam_rS"/>
</dbReference>
<sequence>MKCSICDIHCQIPEGGSGRCRMMTCRDNRIMEHYPHSYSTLFSISIETMPALHFYPRHKFLQVSTLGCNFTCPGCISEILTMESDTLAGALRRMPPEKVVDLAQKEQCKGIAFCINDPTVSFFSFLDLAQKAREKGLLVGFSTNGYMSDTALASLIPYTDFVNIGFKGATDPAYRFCGVPSCAPVFRNLETLAASDIHVEVAVVHLKGHENEVRQIAEFTASLSRNIPFQVMRFVPFGEADLALEPTIRESRALCRDLETHLSYVYLFNAPGSDQLDTRCPDCGRTVITREFFGPMGARIVDVHPDAICECGTRPDITGTLASRRFDEQGFFGGYRTTRALEMLHAILVCIGADDPSSVSRLWRDLMNTQYLKAFHDLVQLPDAYGEIIDRLAVPTGCTKAGTLLRQFIEKTLADIRSRTRDVTRPKVYYAMGYPLFALNAERFETHLVEAAGGTCVNRQLTRKGKPGVTITREELMAFNPDIIFISGFLSCPVSDFHEYCISHDIRVNAVIQHRIYDHFPLWDFGSPRWILGLMHIANILHPDIFCFDMEKEADRFYRTFYKHPFNAQKANRSFYRV</sequence>
<evidence type="ECO:0000259" key="7">
    <source>
        <dbReference type="PROSITE" id="PS51918"/>
    </source>
</evidence>
<dbReference type="PROSITE" id="PS51918">
    <property type="entry name" value="RADICAL_SAM"/>
    <property type="match status" value="1"/>
</dbReference>
<keyword evidence="6" id="KW-0411">Iron-sulfur</keyword>
<evidence type="ECO:0000256" key="3">
    <source>
        <dbReference type="ARBA" id="ARBA00022691"/>
    </source>
</evidence>
<evidence type="ECO:0000256" key="5">
    <source>
        <dbReference type="ARBA" id="ARBA00023004"/>
    </source>
</evidence>
<evidence type="ECO:0000256" key="6">
    <source>
        <dbReference type="ARBA" id="ARBA00023014"/>
    </source>
</evidence>
<evidence type="ECO:0000256" key="4">
    <source>
        <dbReference type="ARBA" id="ARBA00022723"/>
    </source>
</evidence>
<gene>
    <name evidence="8" type="ORF">H0S81_03610</name>
</gene>
<dbReference type="InterPro" id="IPR013785">
    <property type="entry name" value="Aldolase_TIM"/>
</dbReference>
<protein>
    <submittedName>
        <fullName evidence="8">Radical SAM protein</fullName>
    </submittedName>
</protein>
<reference evidence="8" key="1">
    <citation type="submission" date="2020-07" db="EMBL/GenBank/DDBJ databases">
        <title>Severe corrosion of carbon steel in oil field produced water can be linked to methanogenic archaea containing a special type of NiFe hydrogenase.</title>
        <authorList>
            <person name="Lahme S."/>
            <person name="Mand J."/>
            <person name="Longwell J."/>
            <person name="Smith R."/>
            <person name="Enning D."/>
        </authorList>
    </citation>
    <scope>NUCLEOTIDE SEQUENCE</scope>
    <source>
        <strain evidence="8">MIC098Bin6</strain>
    </source>
</reference>
<dbReference type="SFLD" id="SFLDG01101">
    <property type="entry name" value="Uncharacterised_Radical_SAM_Su"/>
    <property type="match status" value="1"/>
</dbReference>
<dbReference type="SFLD" id="SFLDG01067">
    <property type="entry name" value="SPASM/twitch_domain_containing"/>
    <property type="match status" value="1"/>
</dbReference>
<dbReference type="InterPro" id="IPR007197">
    <property type="entry name" value="rSAM"/>
</dbReference>
<comment type="caution">
    <text evidence="8">The sequence shown here is derived from an EMBL/GenBank/DDBJ whole genome shotgun (WGS) entry which is preliminary data.</text>
</comment>
<evidence type="ECO:0000256" key="1">
    <source>
        <dbReference type="ARBA" id="ARBA00001966"/>
    </source>
</evidence>
<keyword evidence="2" id="KW-0004">4Fe-4S</keyword>
<dbReference type="Proteomes" id="UP000706172">
    <property type="component" value="Unassembled WGS sequence"/>
</dbReference>
<dbReference type="EMBL" id="JACCQK010000169">
    <property type="protein sequence ID" value="MBG0778993.1"/>
    <property type="molecule type" value="Genomic_DNA"/>
</dbReference>
<evidence type="ECO:0000313" key="9">
    <source>
        <dbReference type="Proteomes" id="UP000706172"/>
    </source>
</evidence>
<comment type="cofactor">
    <cofactor evidence="1">
        <name>[4Fe-4S] cluster</name>
        <dbReference type="ChEBI" id="CHEBI:49883"/>
    </cofactor>
</comment>
<dbReference type="InterPro" id="IPR034457">
    <property type="entry name" value="Organic_radical-activating"/>
</dbReference>
<dbReference type="SFLD" id="SFLDS00029">
    <property type="entry name" value="Radical_SAM"/>
    <property type="match status" value="1"/>
</dbReference>
<dbReference type="Gene3D" id="3.20.20.70">
    <property type="entry name" value="Aldolase class I"/>
    <property type="match status" value="1"/>
</dbReference>
<dbReference type="InterPro" id="IPR058240">
    <property type="entry name" value="rSAM_sf"/>
</dbReference>
<dbReference type="SUPFAM" id="SSF53807">
    <property type="entry name" value="Helical backbone' metal receptor"/>
    <property type="match status" value="1"/>
</dbReference>
<dbReference type="Gene3D" id="1.20.58.2180">
    <property type="match status" value="1"/>
</dbReference>
<evidence type="ECO:0000256" key="2">
    <source>
        <dbReference type="ARBA" id="ARBA00022485"/>
    </source>
</evidence>
<name>A0A931CYW5_9BACT</name>
<keyword evidence="4" id="KW-0479">Metal-binding</keyword>
<dbReference type="AlphaFoldDB" id="A0A931CYW5"/>
<dbReference type="GO" id="GO:0051539">
    <property type="term" value="F:4 iron, 4 sulfur cluster binding"/>
    <property type="evidence" value="ECO:0007669"/>
    <property type="project" value="UniProtKB-KW"/>
</dbReference>
<keyword evidence="3" id="KW-0949">S-adenosyl-L-methionine</keyword>